<sequence>MPTELLADAQAWWAQLPAADRNELIELCDARKEIFLFETFSDESASLVEGGKYLPHDDAFGIDEWGEDYFQHLLDHPELVIIYEPELRTFHIGCSRHRDAWRCLAAGKIAAGFACPFGDAHCRTLQILGRRGELALRPLVRPG</sequence>
<organism evidence="1 2">
    <name type="scientific">Blastopirellula marina</name>
    <dbReference type="NCBI Taxonomy" id="124"/>
    <lineage>
        <taxon>Bacteria</taxon>
        <taxon>Pseudomonadati</taxon>
        <taxon>Planctomycetota</taxon>
        <taxon>Planctomycetia</taxon>
        <taxon>Pirellulales</taxon>
        <taxon>Pirellulaceae</taxon>
        <taxon>Blastopirellula</taxon>
    </lineage>
</organism>
<dbReference type="EMBL" id="PUHZ01000004">
    <property type="protein sequence ID" value="PQO47632.1"/>
    <property type="molecule type" value="Genomic_DNA"/>
</dbReference>
<gene>
    <name evidence="1" type="ORF">C5Y93_02960</name>
</gene>
<dbReference type="RefSeq" id="WP_105333893.1">
    <property type="nucleotide sequence ID" value="NZ_PUHZ01000004.1"/>
</dbReference>
<protein>
    <submittedName>
        <fullName evidence="1">Uncharacterized protein</fullName>
    </submittedName>
</protein>
<reference evidence="1 2" key="1">
    <citation type="submission" date="2018-02" db="EMBL/GenBank/DDBJ databases">
        <title>Comparative genomes isolates from brazilian mangrove.</title>
        <authorList>
            <person name="Araujo J.E."/>
            <person name="Taketani R.G."/>
            <person name="Silva M.C.P."/>
            <person name="Loureco M.V."/>
            <person name="Andreote F.D."/>
        </authorList>
    </citation>
    <scope>NUCLEOTIDE SEQUENCE [LARGE SCALE GENOMIC DNA]</scope>
    <source>
        <strain evidence="1 2">Nap-Phe MGV</strain>
    </source>
</reference>
<dbReference type="OrthoDB" id="280837at2"/>
<dbReference type="Proteomes" id="UP000237819">
    <property type="component" value="Unassembled WGS sequence"/>
</dbReference>
<accession>A0A2S8GT96</accession>
<comment type="caution">
    <text evidence="1">The sequence shown here is derived from an EMBL/GenBank/DDBJ whole genome shotgun (WGS) entry which is preliminary data.</text>
</comment>
<evidence type="ECO:0000313" key="1">
    <source>
        <dbReference type="EMBL" id="PQO47632.1"/>
    </source>
</evidence>
<name>A0A2S8GT96_9BACT</name>
<evidence type="ECO:0000313" key="2">
    <source>
        <dbReference type="Proteomes" id="UP000237819"/>
    </source>
</evidence>
<proteinExistence type="predicted"/>
<dbReference type="AlphaFoldDB" id="A0A2S8GT96"/>